<name>A0A5B7AWL0_DAVIN</name>
<reference evidence="2" key="1">
    <citation type="submission" date="2019-08" db="EMBL/GenBank/DDBJ databases">
        <title>Reference gene set and small RNA set construction with multiple tissues from Davidia involucrata Baill.</title>
        <authorList>
            <person name="Yang H."/>
            <person name="Zhou C."/>
            <person name="Li G."/>
            <person name="Wang J."/>
            <person name="Gao P."/>
            <person name="Wang M."/>
            <person name="Wang R."/>
            <person name="Zhao Y."/>
        </authorList>
    </citation>
    <scope>NUCLEOTIDE SEQUENCE</scope>
    <source>
        <tissue evidence="2">Mixed with DoveR01_LX</tissue>
    </source>
</reference>
<keyword evidence="1" id="KW-0040">ANK repeat</keyword>
<sequence>MDLNVPLKDGSYPLHHAAQSLSSGLTELFIRHGANADVRCNDVGTKFYGLLPLNVAVESICHRIEWTPKQSTFRLHFTLCNSNLNESLHTICMLSVRTSEVNDVLYHYAKEGKLIHFASLLMVTSLYGVRPNEDGRYFDGSMSLRRLVAFEIVSIDREYMLLGSRSRKQAQLLKEKKRVLSSMMVLLEVFQRIGCRIKPFIMFCDKDYFGLHCCAKVVARHLKTAGFKLADEDFSYFISDDFYEYPSDLGECRAEQNELHLPSYSQAHIRFNRKPTTSMMQFEQQRSIWTCSLREKPGLSSLVLPFHTSQSFKVSIGSELCRTMEAQVKKASQAIEQHVPNIMTIKKWSSFALALKKGLRHI</sequence>
<protein>
    <submittedName>
        <fullName evidence="2">Uncharacterized protein</fullName>
    </submittedName>
</protein>
<dbReference type="InterPro" id="IPR036770">
    <property type="entry name" value="Ankyrin_rpt-contain_sf"/>
</dbReference>
<evidence type="ECO:0000256" key="1">
    <source>
        <dbReference type="PROSITE-ProRule" id="PRU00023"/>
    </source>
</evidence>
<proteinExistence type="predicted"/>
<dbReference type="InterPro" id="IPR002110">
    <property type="entry name" value="Ankyrin_rpt"/>
</dbReference>
<feature type="repeat" description="ANK" evidence="1">
    <location>
        <begin position="9"/>
        <end position="41"/>
    </location>
</feature>
<organism evidence="2">
    <name type="scientific">Davidia involucrata</name>
    <name type="common">Dove tree</name>
    <dbReference type="NCBI Taxonomy" id="16924"/>
    <lineage>
        <taxon>Eukaryota</taxon>
        <taxon>Viridiplantae</taxon>
        <taxon>Streptophyta</taxon>
        <taxon>Embryophyta</taxon>
        <taxon>Tracheophyta</taxon>
        <taxon>Spermatophyta</taxon>
        <taxon>Magnoliopsida</taxon>
        <taxon>eudicotyledons</taxon>
        <taxon>Gunneridae</taxon>
        <taxon>Pentapetalae</taxon>
        <taxon>asterids</taxon>
        <taxon>Cornales</taxon>
        <taxon>Nyssaceae</taxon>
        <taxon>Davidia</taxon>
    </lineage>
</organism>
<dbReference type="AlphaFoldDB" id="A0A5B7AWL0"/>
<dbReference type="PROSITE" id="PS50297">
    <property type="entry name" value="ANK_REP_REGION"/>
    <property type="match status" value="1"/>
</dbReference>
<gene>
    <name evidence="2" type="ORF">Din_029717</name>
</gene>
<evidence type="ECO:0000313" key="2">
    <source>
        <dbReference type="EMBL" id="MPA60276.1"/>
    </source>
</evidence>
<dbReference type="Gene3D" id="1.25.40.20">
    <property type="entry name" value="Ankyrin repeat-containing domain"/>
    <property type="match status" value="1"/>
</dbReference>
<accession>A0A5B7AWL0</accession>
<dbReference type="EMBL" id="GHES01029717">
    <property type="protein sequence ID" value="MPA60276.1"/>
    <property type="molecule type" value="Transcribed_RNA"/>
</dbReference>
<dbReference type="PROSITE" id="PS50088">
    <property type="entry name" value="ANK_REPEAT"/>
    <property type="match status" value="1"/>
</dbReference>